<evidence type="ECO:0000256" key="8">
    <source>
        <dbReference type="SAM" id="MobiDB-lite"/>
    </source>
</evidence>
<dbReference type="InterPro" id="IPR011527">
    <property type="entry name" value="ABC1_TM_dom"/>
</dbReference>
<dbReference type="PANTHER" id="PTHR24223">
    <property type="entry name" value="ATP-BINDING CASSETTE SUB-FAMILY C"/>
    <property type="match status" value="1"/>
</dbReference>
<feature type="transmembrane region" description="Helical" evidence="9">
    <location>
        <begin position="788"/>
        <end position="808"/>
    </location>
</feature>
<dbReference type="Proteomes" id="UP001215712">
    <property type="component" value="Unassembled WGS sequence"/>
</dbReference>
<evidence type="ECO:0000256" key="1">
    <source>
        <dbReference type="ARBA" id="ARBA00004141"/>
    </source>
</evidence>
<feature type="domain" description="ABC transmembrane type-1" evidence="12">
    <location>
        <begin position="662"/>
        <end position="930"/>
    </location>
</feature>
<dbReference type="InterPro" id="IPR027417">
    <property type="entry name" value="P-loop_NTPase"/>
</dbReference>
<feature type="transmembrane region" description="Helical" evidence="9">
    <location>
        <begin position="686"/>
        <end position="716"/>
    </location>
</feature>
<evidence type="ECO:0000259" key="12">
    <source>
        <dbReference type="PROSITE" id="PS50929"/>
    </source>
</evidence>
<comment type="caution">
    <text evidence="13">The sequence shown here is derived from an EMBL/GenBank/DDBJ whole genome shotgun (WGS) entry which is preliminary data.</text>
</comment>
<feature type="transmembrane region" description="Helical" evidence="9">
    <location>
        <begin position="105"/>
        <end position="124"/>
    </location>
</feature>
<keyword evidence="4" id="KW-0547">Nucleotide-binding</keyword>
<dbReference type="PROSITE" id="PS00211">
    <property type="entry name" value="ABC_TRANSPORTER_1"/>
    <property type="match status" value="1"/>
</dbReference>
<feature type="domain" description="ABC transporter" evidence="11">
    <location>
        <begin position="971"/>
        <end position="1218"/>
    </location>
</feature>
<evidence type="ECO:0000256" key="7">
    <source>
        <dbReference type="ARBA" id="ARBA00023136"/>
    </source>
</evidence>
<keyword evidence="5" id="KW-0067">ATP-binding</keyword>
<gene>
    <name evidence="13" type="ORF">N7493_008286</name>
</gene>
<evidence type="ECO:0000256" key="5">
    <source>
        <dbReference type="ARBA" id="ARBA00022840"/>
    </source>
</evidence>
<dbReference type="InterPro" id="IPR044726">
    <property type="entry name" value="ABCC_6TM_D2"/>
</dbReference>
<name>A0AAD6HH21_9EURO</name>
<evidence type="ECO:0000256" key="10">
    <source>
        <dbReference type="SAM" id="SignalP"/>
    </source>
</evidence>
<evidence type="ECO:0000313" key="13">
    <source>
        <dbReference type="EMBL" id="KAJ5716375.1"/>
    </source>
</evidence>
<evidence type="ECO:0000256" key="9">
    <source>
        <dbReference type="SAM" id="Phobius"/>
    </source>
</evidence>
<feature type="transmembrane region" description="Helical" evidence="9">
    <location>
        <begin position="61"/>
        <end position="84"/>
    </location>
</feature>
<dbReference type="FunFam" id="1.20.1560.10:FF:000066">
    <property type="entry name" value="ABC multidrug transporter (Eurofung)"/>
    <property type="match status" value="1"/>
</dbReference>
<feature type="compositionally biased region" description="Basic and acidic residues" evidence="8">
    <location>
        <begin position="604"/>
        <end position="618"/>
    </location>
</feature>
<dbReference type="AlphaFoldDB" id="A0AAD6HH21"/>
<evidence type="ECO:0000256" key="3">
    <source>
        <dbReference type="ARBA" id="ARBA00022692"/>
    </source>
</evidence>
<sequence>MFLWTLALFQTGYSKALVIEDIPEVDVDQQSQHTEEGLQKAWASRKGSHQLMKSVFFAYRWTLIFSVVPRIYLGVFTFCQPFLINATVNYMNEDITANNKQRGRGLIGAYILVYLGIAVSNSVYKRQLNLFSTMTRSGLISLIFTQTTRLKASDVADSAALTHMGTDTERIVSNLRNSIHEIWATVIEVGVAVWLLEKQLNAQCWQQLPSRAEWDRLKASGLSGSKAEFSMTSNMLPDIKSVKMLGLSGVMYKAITKLRQAELETSKQFRKFLIVEIALSNVPSTFAPFGTLTVYGIIAGLSKDETLLSSQAFTSLSLITLVTSPLLQFIQSVPSLKEAMACFDRIQGYCLKPVVYLRQEVSLSNESDQEAIEFVVNPPKSNNGVAIAFHNATVSWSKEGDHHLHDINLSVRQREIVIIIGPVASGKSTILQTILQETILRAGEVKITTSGSQIAYCAQVPWILNASVRENIILGSEFDPKWMNFRHRSNGVCLSGGQKQRIALCRAIYSRAKLVIMDDVFSGVDAHNVNLISNGLFSQRGYFRSAGITVLLVTHTEPLLQYADEIIVLEDGNIVDTGSYEAITRRGPDISAKALTNTNRIIEDEGFAERENENEKKAPSTAPPAGPSISESTDHTKRNGTWSVYKYYYDSAGFTPFALFLFFTFSLALLLEWWVEANEQQPNKNLAMYIGVYALLLVLAFTTLIGSLALIISVINNTGLNLHTYVLRATLRAPFMFLQATDHGSLTNRFSQDMDLIDMALPLYASMFSAGIANCAVQIIILCVLGKYLAASVPALIVSMVILQRYYLRTSRQMRLLDIEAKAPLYSHFAESMQGISTIRTFNFESHFQQKTYHLLNRSQRPFYMLYCIQQWLTLVMNLTVGVIAVIIVAMATSLRSQYTGAAIGVALNLVLSLNNSLSSTLHCWTSLETCIGAVARVQQFTQTTPCDKENDLEDSHLIGSSVYSDNQYTISFQGVTAGYDLSSLPVLKNISLTFALGEKIAICGASGIGKTSLIMSILRMNQIHSGSLRINGRDLVGFTHQEIHALMNVIPQDPLIICPGTVRLNIDPLNLASDKDIKSALQKVGLWDRINAGGSDNSSQDETDTEKILDTDLSTASTKWSVGEKQLLALARPLAVPKLILILDEATSSLDGETEPIMQRLIEKEFAGQTILAVVHRFKFIHLFDRVAFMNDGVLVECDKPEILLGRDSELRRWYNALENN</sequence>
<reference evidence="13" key="2">
    <citation type="submission" date="2023-01" db="EMBL/GenBank/DDBJ databases">
        <authorList>
            <person name="Petersen C."/>
        </authorList>
    </citation>
    <scope>NUCLEOTIDE SEQUENCE</scope>
    <source>
        <strain evidence="13">IBT 17514</strain>
    </source>
</reference>
<dbReference type="PANTHER" id="PTHR24223:SF404">
    <property type="entry name" value="ABC MULTIDRUG TRANSPORTER (EUROFUNG)-RELATED"/>
    <property type="match status" value="1"/>
</dbReference>
<reference evidence="13" key="1">
    <citation type="journal article" date="2023" name="IMA Fungus">
        <title>Comparative genomic study of the Penicillium genus elucidates a diverse pangenome and 15 lateral gene transfer events.</title>
        <authorList>
            <person name="Petersen C."/>
            <person name="Sorensen T."/>
            <person name="Nielsen M.R."/>
            <person name="Sondergaard T.E."/>
            <person name="Sorensen J.L."/>
            <person name="Fitzpatrick D.A."/>
            <person name="Frisvad J.C."/>
            <person name="Nielsen K.L."/>
        </authorList>
    </citation>
    <scope>NUCLEOTIDE SEQUENCE</scope>
    <source>
        <strain evidence="13">IBT 17514</strain>
    </source>
</reference>
<dbReference type="SUPFAM" id="SSF52540">
    <property type="entry name" value="P-loop containing nucleoside triphosphate hydrolases"/>
    <property type="match status" value="2"/>
</dbReference>
<dbReference type="GO" id="GO:0016020">
    <property type="term" value="C:membrane"/>
    <property type="evidence" value="ECO:0007669"/>
    <property type="project" value="UniProtKB-SubCell"/>
</dbReference>
<feature type="chain" id="PRO_5042081404" description="P-loop containing nucleoside triphosphate hydrolase protein" evidence="10">
    <location>
        <begin position="17"/>
        <end position="1222"/>
    </location>
</feature>
<dbReference type="Pfam" id="PF00005">
    <property type="entry name" value="ABC_tran"/>
    <property type="match status" value="2"/>
</dbReference>
<feature type="region of interest" description="Disordered" evidence="8">
    <location>
        <begin position="604"/>
        <end position="635"/>
    </location>
</feature>
<dbReference type="Gene3D" id="3.40.50.300">
    <property type="entry name" value="P-loop containing nucleotide triphosphate hydrolases"/>
    <property type="match status" value="2"/>
</dbReference>
<dbReference type="PROSITE" id="PS50893">
    <property type="entry name" value="ABC_TRANSPORTER_2"/>
    <property type="match status" value="2"/>
</dbReference>
<dbReference type="SUPFAM" id="SSF90123">
    <property type="entry name" value="ABC transporter transmembrane region"/>
    <property type="match status" value="3"/>
</dbReference>
<evidence type="ECO:0000256" key="4">
    <source>
        <dbReference type="ARBA" id="ARBA00022741"/>
    </source>
</evidence>
<evidence type="ECO:0000256" key="2">
    <source>
        <dbReference type="ARBA" id="ARBA00022448"/>
    </source>
</evidence>
<evidence type="ECO:0000259" key="11">
    <source>
        <dbReference type="PROSITE" id="PS50893"/>
    </source>
</evidence>
<keyword evidence="2" id="KW-0813">Transport</keyword>
<dbReference type="GO" id="GO:0140359">
    <property type="term" value="F:ABC-type transporter activity"/>
    <property type="evidence" value="ECO:0007669"/>
    <property type="project" value="InterPro"/>
</dbReference>
<evidence type="ECO:0000313" key="14">
    <source>
        <dbReference type="Proteomes" id="UP001215712"/>
    </source>
</evidence>
<dbReference type="PROSITE" id="PS50929">
    <property type="entry name" value="ABC_TM1F"/>
    <property type="match status" value="2"/>
</dbReference>
<feature type="transmembrane region" description="Helical" evidence="9">
    <location>
        <begin position="761"/>
        <end position="782"/>
    </location>
</feature>
<keyword evidence="6 9" id="KW-1133">Transmembrane helix</keyword>
<feature type="domain" description="ABC transmembrane type-1" evidence="12">
    <location>
        <begin position="74"/>
        <end position="338"/>
    </location>
</feature>
<dbReference type="CDD" id="cd18580">
    <property type="entry name" value="ABC_6TM_ABCC_D2"/>
    <property type="match status" value="1"/>
</dbReference>
<keyword evidence="10" id="KW-0732">Signal</keyword>
<dbReference type="Gene3D" id="1.20.1560.10">
    <property type="entry name" value="ABC transporter type 1, transmembrane domain"/>
    <property type="match status" value="3"/>
</dbReference>
<dbReference type="GO" id="GO:0016887">
    <property type="term" value="F:ATP hydrolysis activity"/>
    <property type="evidence" value="ECO:0007669"/>
    <property type="project" value="InterPro"/>
</dbReference>
<dbReference type="SMART" id="SM00382">
    <property type="entry name" value="AAA"/>
    <property type="match status" value="2"/>
</dbReference>
<proteinExistence type="predicted"/>
<evidence type="ECO:0000256" key="6">
    <source>
        <dbReference type="ARBA" id="ARBA00022989"/>
    </source>
</evidence>
<feature type="domain" description="ABC transporter" evidence="11">
    <location>
        <begin position="389"/>
        <end position="596"/>
    </location>
</feature>
<dbReference type="InterPro" id="IPR017871">
    <property type="entry name" value="ABC_transporter-like_CS"/>
</dbReference>
<dbReference type="GO" id="GO:0005524">
    <property type="term" value="F:ATP binding"/>
    <property type="evidence" value="ECO:0007669"/>
    <property type="project" value="UniProtKB-KW"/>
</dbReference>
<keyword evidence="3 9" id="KW-0812">Transmembrane</keyword>
<dbReference type="InterPro" id="IPR036640">
    <property type="entry name" value="ABC1_TM_sf"/>
</dbReference>
<dbReference type="InterPro" id="IPR050173">
    <property type="entry name" value="ABC_transporter_C-like"/>
</dbReference>
<evidence type="ECO:0008006" key="15">
    <source>
        <dbReference type="Google" id="ProtNLM"/>
    </source>
</evidence>
<protein>
    <recommendedName>
        <fullName evidence="15">P-loop containing nucleoside triphosphate hydrolase protein</fullName>
    </recommendedName>
</protein>
<organism evidence="13 14">
    <name type="scientific">Penicillium malachiteum</name>
    <dbReference type="NCBI Taxonomy" id="1324776"/>
    <lineage>
        <taxon>Eukaryota</taxon>
        <taxon>Fungi</taxon>
        <taxon>Dikarya</taxon>
        <taxon>Ascomycota</taxon>
        <taxon>Pezizomycotina</taxon>
        <taxon>Eurotiomycetes</taxon>
        <taxon>Eurotiomycetidae</taxon>
        <taxon>Eurotiales</taxon>
        <taxon>Aspergillaceae</taxon>
        <taxon>Penicillium</taxon>
    </lineage>
</organism>
<feature type="transmembrane region" description="Helical" evidence="9">
    <location>
        <begin position="872"/>
        <end position="893"/>
    </location>
</feature>
<keyword evidence="14" id="KW-1185">Reference proteome</keyword>
<keyword evidence="7 9" id="KW-0472">Membrane</keyword>
<comment type="subcellular location">
    <subcellularLocation>
        <location evidence="1">Membrane</location>
        <topology evidence="1">Multi-pass membrane protein</topology>
    </subcellularLocation>
</comment>
<dbReference type="EMBL" id="JAQJAN010000012">
    <property type="protein sequence ID" value="KAJ5716375.1"/>
    <property type="molecule type" value="Genomic_DNA"/>
</dbReference>
<feature type="transmembrane region" description="Helical" evidence="9">
    <location>
        <begin position="654"/>
        <end position="674"/>
    </location>
</feature>
<dbReference type="InterPro" id="IPR003593">
    <property type="entry name" value="AAA+_ATPase"/>
</dbReference>
<dbReference type="Pfam" id="PF00664">
    <property type="entry name" value="ABC_membrane"/>
    <property type="match status" value="1"/>
</dbReference>
<feature type="signal peptide" evidence="10">
    <location>
        <begin position="1"/>
        <end position="16"/>
    </location>
</feature>
<dbReference type="InterPro" id="IPR003439">
    <property type="entry name" value="ABC_transporter-like_ATP-bd"/>
</dbReference>
<accession>A0AAD6HH21</accession>